<reference evidence="2" key="1">
    <citation type="journal article" date="2019" name="Int. J. Syst. Evol. Microbiol.">
        <title>The Global Catalogue of Microorganisms (GCM) 10K type strain sequencing project: providing services to taxonomists for standard genome sequencing and annotation.</title>
        <authorList>
            <consortium name="The Broad Institute Genomics Platform"/>
            <consortium name="The Broad Institute Genome Sequencing Center for Infectious Disease"/>
            <person name="Wu L."/>
            <person name="Ma J."/>
        </authorList>
    </citation>
    <scope>NUCLEOTIDE SEQUENCE [LARGE SCALE GENOMIC DNA]</scope>
    <source>
        <strain evidence="2">CGMCC 1.12791</strain>
    </source>
</reference>
<organism evidence="1 2">
    <name type="scientific">Nocardioides flavus</name>
    <name type="common">ex Wang et al. 2016</name>
    <dbReference type="NCBI Taxonomy" id="2058780"/>
    <lineage>
        <taxon>Bacteria</taxon>
        <taxon>Bacillati</taxon>
        <taxon>Actinomycetota</taxon>
        <taxon>Actinomycetes</taxon>
        <taxon>Propionibacteriales</taxon>
        <taxon>Nocardioidaceae</taxon>
        <taxon>Nocardioides</taxon>
    </lineage>
</organism>
<dbReference type="EMBL" id="BNAD01000007">
    <property type="protein sequence ID" value="GHE18015.1"/>
    <property type="molecule type" value="Genomic_DNA"/>
</dbReference>
<gene>
    <name evidence="1" type="ORF">GCM10011376_26250</name>
</gene>
<comment type="caution">
    <text evidence="1">The sequence shown here is derived from an EMBL/GenBank/DDBJ whole genome shotgun (WGS) entry which is preliminary data.</text>
</comment>
<evidence type="ECO:0000313" key="2">
    <source>
        <dbReference type="Proteomes" id="UP000597341"/>
    </source>
</evidence>
<dbReference type="Proteomes" id="UP000597341">
    <property type="component" value="Unassembled WGS sequence"/>
</dbReference>
<evidence type="ECO:0008006" key="3">
    <source>
        <dbReference type="Google" id="ProtNLM"/>
    </source>
</evidence>
<keyword evidence="2" id="KW-1185">Reference proteome</keyword>
<protein>
    <recommendedName>
        <fullName evidence="3">HNH endonuclease</fullName>
    </recommendedName>
</protein>
<sequence length="342" mass="37822">MAAGPVRTCAFCGSGATLTREHVLPQWLWRDAAGRRRNPEAVSLEGAFGRKELLVQTPAGIAGNYFTKRGHPWQTPNRRVVRAVCATCNNGWMSVLETEFKTILTTKLCRPRWRLSRDELSTVRRWVMKTGVLHEFTDGEMKLVDQPILNALMANKEPPGTWYVGLAGAANDLSEGLDSCPVSLHIEPVPDQSGRTVGHAHPASGDHELVYAMQHLLTFCGLIFVLRYTPLPLVPPARLDHDLPHMPGGAPLTIAKERPLQQVRRADLPRWSDIDARNTDLWFHAMSADKAMILMCGQDHLLKIGSHATSKESDFAGMEAVLQGLVHGAISVGDLQRRIRAS</sequence>
<evidence type="ECO:0000313" key="1">
    <source>
        <dbReference type="EMBL" id="GHE18015.1"/>
    </source>
</evidence>
<accession>A0ABQ3HQ77</accession>
<name>A0ABQ3HQ77_9ACTN</name>
<proteinExistence type="predicted"/>